<evidence type="ECO:0000313" key="1">
    <source>
        <dbReference type="EMBL" id="CAK8685888.1"/>
    </source>
</evidence>
<protein>
    <submittedName>
        <fullName evidence="1">Uncharacterized protein</fullName>
    </submittedName>
</protein>
<name>A0ABP0G2Z6_CLALP</name>
<sequence>MYMLLVNQSPLPLTGKLHNFRRLRAAGVPLFNPACWTCSACRPAKRFVAGEPTCKPTPKAAQALAIPLPSPLLRHITARQIEAEHGNATQFTQNEDFKLGHTQKKHLNCSTLLFCTRIFICIKLDC</sequence>
<comment type="caution">
    <text evidence="1">The sequence shown here is derived from an EMBL/GenBank/DDBJ whole genome shotgun (WGS) entry which is preliminary data.</text>
</comment>
<dbReference type="Proteomes" id="UP001642483">
    <property type="component" value="Unassembled WGS sequence"/>
</dbReference>
<organism evidence="1 2">
    <name type="scientific">Clavelina lepadiformis</name>
    <name type="common">Light-bulb sea squirt</name>
    <name type="synonym">Ascidia lepadiformis</name>
    <dbReference type="NCBI Taxonomy" id="159417"/>
    <lineage>
        <taxon>Eukaryota</taxon>
        <taxon>Metazoa</taxon>
        <taxon>Chordata</taxon>
        <taxon>Tunicata</taxon>
        <taxon>Ascidiacea</taxon>
        <taxon>Aplousobranchia</taxon>
        <taxon>Clavelinidae</taxon>
        <taxon>Clavelina</taxon>
    </lineage>
</organism>
<proteinExistence type="predicted"/>
<dbReference type="EMBL" id="CAWYQH010000101">
    <property type="protein sequence ID" value="CAK8685888.1"/>
    <property type="molecule type" value="Genomic_DNA"/>
</dbReference>
<accession>A0ABP0G2Z6</accession>
<keyword evidence="2" id="KW-1185">Reference proteome</keyword>
<reference evidence="1 2" key="1">
    <citation type="submission" date="2024-02" db="EMBL/GenBank/DDBJ databases">
        <authorList>
            <person name="Daric V."/>
            <person name="Darras S."/>
        </authorList>
    </citation>
    <scope>NUCLEOTIDE SEQUENCE [LARGE SCALE GENOMIC DNA]</scope>
</reference>
<evidence type="ECO:0000313" key="2">
    <source>
        <dbReference type="Proteomes" id="UP001642483"/>
    </source>
</evidence>
<gene>
    <name evidence="1" type="ORF">CVLEPA_LOCUS17599</name>
</gene>